<gene>
    <name evidence="1" type="ORF">IEQ34_017492</name>
</gene>
<sequence>MFCVPTLKAIAGEVIKKLSGSPLVAKVIWGVLNYDLDERIISFHLKNELEMTARSLQVFFFGSISHKIIPNVDCIGFHPAVSYSRSDCGGYRKVEEVVTYTKGEKLALARAGSSVGLPWAERTGGRRMIWGSVSREMRKAGDRIIGLSQRYISGCPPKGNPVN</sequence>
<reference evidence="1 2" key="1">
    <citation type="journal article" date="2021" name="Hortic Res">
        <title>Chromosome-scale assembly of the Dendrobium chrysotoxum genome enhances the understanding of orchid evolution.</title>
        <authorList>
            <person name="Zhang Y."/>
            <person name="Zhang G.Q."/>
            <person name="Zhang D."/>
            <person name="Liu X.D."/>
            <person name="Xu X.Y."/>
            <person name="Sun W.H."/>
            <person name="Yu X."/>
            <person name="Zhu X."/>
            <person name="Wang Z.W."/>
            <person name="Zhao X."/>
            <person name="Zhong W.Y."/>
            <person name="Chen H."/>
            <person name="Yin W.L."/>
            <person name="Huang T."/>
            <person name="Niu S.C."/>
            <person name="Liu Z.J."/>
        </authorList>
    </citation>
    <scope>NUCLEOTIDE SEQUENCE [LARGE SCALE GENOMIC DNA]</scope>
    <source>
        <strain evidence="1">Lindl</strain>
    </source>
</reference>
<name>A0AAV7GCQ4_DENCH</name>
<dbReference type="EMBL" id="JAGFBR010000016">
    <property type="protein sequence ID" value="KAH0453168.1"/>
    <property type="molecule type" value="Genomic_DNA"/>
</dbReference>
<comment type="caution">
    <text evidence="1">The sequence shown here is derived from an EMBL/GenBank/DDBJ whole genome shotgun (WGS) entry which is preliminary data.</text>
</comment>
<evidence type="ECO:0000313" key="1">
    <source>
        <dbReference type="EMBL" id="KAH0453168.1"/>
    </source>
</evidence>
<accession>A0AAV7GCQ4</accession>
<evidence type="ECO:0000313" key="2">
    <source>
        <dbReference type="Proteomes" id="UP000775213"/>
    </source>
</evidence>
<protein>
    <submittedName>
        <fullName evidence="1">Uncharacterized protein</fullName>
    </submittedName>
</protein>
<proteinExistence type="predicted"/>
<dbReference type="Proteomes" id="UP000775213">
    <property type="component" value="Unassembled WGS sequence"/>
</dbReference>
<dbReference type="AlphaFoldDB" id="A0AAV7GCQ4"/>
<keyword evidence="2" id="KW-1185">Reference proteome</keyword>
<organism evidence="1 2">
    <name type="scientific">Dendrobium chrysotoxum</name>
    <name type="common">Orchid</name>
    <dbReference type="NCBI Taxonomy" id="161865"/>
    <lineage>
        <taxon>Eukaryota</taxon>
        <taxon>Viridiplantae</taxon>
        <taxon>Streptophyta</taxon>
        <taxon>Embryophyta</taxon>
        <taxon>Tracheophyta</taxon>
        <taxon>Spermatophyta</taxon>
        <taxon>Magnoliopsida</taxon>
        <taxon>Liliopsida</taxon>
        <taxon>Asparagales</taxon>
        <taxon>Orchidaceae</taxon>
        <taxon>Epidendroideae</taxon>
        <taxon>Malaxideae</taxon>
        <taxon>Dendrobiinae</taxon>
        <taxon>Dendrobium</taxon>
    </lineage>
</organism>